<dbReference type="Gene3D" id="3.30.70.940">
    <property type="entry name" value="NusG, N-terminal domain"/>
    <property type="match status" value="1"/>
</dbReference>
<keyword evidence="3" id="KW-0804">Transcription</keyword>
<sequence length="170" mass="19599">MSNPITGWYVVYTRPRHEKKVAEHLSALSIVNFLPTTRTLRLWNDRKRYIDSPLFPSYVFVYLENMETYCKILNLEGILYYVRTGKEVVKVKEEIIHNISLILKGTNDIEISDEYFQPGEQVMISDGVLCGLVCEVVEVKGMKKILVRMNVLQKNILVAVPSEYLTAIPT</sequence>
<keyword evidence="1" id="KW-0889">Transcription antitermination</keyword>
<keyword evidence="6" id="KW-1185">Reference proteome</keyword>
<name>A0A6N8JAV8_9BACT</name>
<dbReference type="InterPro" id="IPR036735">
    <property type="entry name" value="NGN_dom_sf"/>
</dbReference>
<dbReference type="PANTHER" id="PTHR30265">
    <property type="entry name" value="RHO-INTERACTING TRANSCRIPTION TERMINATION FACTOR NUSG"/>
    <property type="match status" value="1"/>
</dbReference>
<dbReference type="SUPFAM" id="SSF82679">
    <property type="entry name" value="N-utilization substance G protein NusG, N-terminal domain"/>
    <property type="match status" value="1"/>
</dbReference>
<dbReference type="AlphaFoldDB" id="A0A6N8JAV8"/>
<evidence type="ECO:0000256" key="2">
    <source>
        <dbReference type="ARBA" id="ARBA00023015"/>
    </source>
</evidence>
<gene>
    <name evidence="5" type="ORF">GO495_13535</name>
</gene>
<reference evidence="5 6" key="1">
    <citation type="submission" date="2019-12" db="EMBL/GenBank/DDBJ databases">
        <title>The draft genomic sequence of strain Chitinophaga oryziterrae JCM 16595.</title>
        <authorList>
            <person name="Zhang X."/>
        </authorList>
    </citation>
    <scope>NUCLEOTIDE SEQUENCE [LARGE SCALE GENOMIC DNA]</scope>
    <source>
        <strain evidence="5 6">JCM 16595</strain>
    </source>
</reference>
<evidence type="ECO:0000313" key="6">
    <source>
        <dbReference type="Proteomes" id="UP000468388"/>
    </source>
</evidence>
<accession>A0A6N8JAV8</accession>
<dbReference type="RefSeq" id="WP_157300245.1">
    <property type="nucleotide sequence ID" value="NZ_BAAAZB010000006.1"/>
</dbReference>
<dbReference type="GO" id="GO:0006354">
    <property type="term" value="P:DNA-templated transcription elongation"/>
    <property type="evidence" value="ECO:0007669"/>
    <property type="project" value="InterPro"/>
</dbReference>
<dbReference type="Proteomes" id="UP000468388">
    <property type="component" value="Unassembled WGS sequence"/>
</dbReference>
<protein>
    <submittedName>
        <fullName evidence="5">UpxY family transcription antiterminator</fullName>
    </submittedName>
</protein>
<feature type="domain" description="NusG-like N-terminal" evidence="4">
    <location>
        <begin position="8"/>
        <end position="99"/>
    </location>
</feature>
<organism evidence="5 6">
    <name type="scientific">Chitinophaga oryziterrae</name>
    <dbReference type="NCBI Taxonomy" id="1031224"/>
    <lineage>
        <taxon>Bacteria</taxon>
        <taxon>Pseudomonadati</taxon>
        <taxon>Bacteroidota</taxon>
        <taxon>Chitinophagia</taxon>
        <taxon>Chitinophagales</taxon>
        <taxon>Chitinophagaceae</taxon>
        <taxon>Chitinophaga</taxon>
    </lineage>
</organism>
<dbReference type="InterPro" id="IPR043425">
    <property type="entry name" value="NusG-like"/>
</dbReference>
<dbReference type="GO" id="GO:0031564">
    <property type="term" value="P:transcription antitermination"/>
    <property type="evidence" value="ECO:0007669"/>
    <property type="project" value="UniProtKB-KW"/>
</dbReference>
<dbReference type="OrthoDB" id="9796143at2"/>
<dbReference type="InterPro" id="IPR006645">
    <property type="entry name" value="NGN-like_dom"/>
</dbReference>
<keyword evidence="2" id="KW-0805">Transcription regulation</keyword>
<proteinExistence type="predicted"/>
<evidence type="ECO:0000259" key="4">
    <source>
        <dbReference type="Pfam" id="PF02357"/>
    </source>
</evidence>
<dbReference type="PANTHER" id="PTHR30265:SF4">
    <property type="entry name" value="KOW MOTIF FAMILY PROTEIN, EXPRESSED"/>
    <property type="match status" value="1"/>
</dbReference>
<dbReference type="EMBL" id="WRXO01000003">
    <property type="protein sequence ID" value="MVT41608.1"/>
    <property type="molecule type" value="Genomic_DNA"/>
</dbReference>
<comment type="caution">
    <text evidence="5">The sequence shown here is derived from an EMBL/GenBank/DDBJ whole genome shotgun (WGS) entry which is preliminary data.</text>
</comment>
<evidence type="ECO:0000256" key="1">
    <source>
        <dbReference type="ARBA" id="ARBA00022814"/>
    </source>
</evidence>
<evidence type="ECO:0000313" key="5">
    <source>
        <dbReference type="EMBL" id="MVT41608.1"/>
    </source>
</evidence>
<dbReference type="NCBIfam" id="NF033644">
    <property type="entry name" value="antiterm_UpxY"/>
    <property type="match status" value="1"/>
</dbReference>
<dbReference type="Pfam" id="PF02357">
    <property type="entry name" value="NusG"/>
    <property type="match status" value="1"/>
</dbReference>
<evidence type="ECO:0000256" key="3">
    <source>
        <dbReference type="ARBA" id="ARBA00023163"/>
    </source>
</evidence>